<dbReference type="AlphaFoldDB" id="A0A5B8VF66"/>
<reference evidence="2 3" key="1">
    <citation type="journal article" date="2016" name="Int. J. Syst. Evol. Microbiol.">
        <title>Panacibacter ginsenosidivorans gen. nov., sp. nov., with ginsenoside converting activity isolated from soil of a ginseng field.</title>
        <authorList>
            <person name="Siddiqi M.Z."/>
            <person name="Muhammad Shafi S."/>
            <person name="Choi K.D."/>
            <person name="Im W.T."/>
        </authorList>
    </citation>
    <scope>NUCLEOTIDE SEQUENCE [LARGE SCALE GENOMIC DNA]</scope>
    <source>
        <strain evidence="2 3">Gsoil1550</strain>
    </source>
</reference>
<evidence type="ECO:0000259" key="1">
    <source>
        <dbReference type="Pfam" id="PF24390"/>
    </source>
</evidence>
<evidence type="ECO:0000313" key="2">
    <source>
        <dbReference type="EMBL" id="QEC69735.1"/>
    </source>
</evidence>
<accession>A0A5B8VF66</accession>
<keyword evidence="3" id="KW-1185">Reference proteome</keyword>
<sequence length="311" mass="35751">MSVPSIPDMKLYYSNKSTLIRVICRTNQWSGLKESNLTDWLQGNFKDPEGKYLAVKILLHSLYYSEENLIELLRHGIYHEIIGEEIKSNLIASNNIFVPQSVTEAEVRQKVDKILFVPLLDKNRPNESGNAIIRYLTTKLSISPSNTIFHFNIKDSDLDNIEKIIIVDDCIGSGDQLNTFWNTTFLDVKNKALAKGVDIYYLALIGYENQVLDLQLTGDLVGLRVVICDKLEERNKIYSSQNIIWNSDEEMNFAITYFDDIGSKYGVPRVGYAGLDFSLFMHNSVPDWTLPIFWTENYDWKPLLKRKNSNS</sequence>
<evidence type="ECO:0000313" key="3">
    <source>
        <dbReference type="Proteomes" id="UP000321533"/>
    </source>
</evidence>
<proteinExistence type="predicted"/>
<dbReference type="Pfam" id="PF24390">
    <property type="entry name" value="PRTase-CE"/>
    <property type="match status" value="1"/>
</dbReference>
<dbReference type="KEGG" id="pgin:FRZ67_21435"/>
<feature type="domain" description="PRTase-CE" evidence="1">
    <location>
        <begin position="38"/>
        <end position="306"/>
    </location>
</feature>
<dbReference type="InterPro" id="IPR056920">
    <property type="entry name" value="PRTase-CE"/>
</dbReference>
<dbReference type="EMBL" id="CP042435">
    <property type="protein sequence ID" value="QEC69735.1"/>
    <property type="molecule type" value="Genomic_DNA"/>
</dbReference>
<organism evidence="2 3">
    <name type="scientific">Panacibacter ginsenosidivorans</name>
    <dbReference type="NCBI Taxonomy" id="1813871"/>
    <lineage>
        <taxon>Bacteria</taxon>
        <taxon>Pseudomonadati</taxon>
        <taxon>Bacteroidota</taxon>
        <taxon>Chitinophagia</taxon>
        <taxon>Chitinophagales</taxon>
        <taxon>Chitinophagaceae</taxon>
        <taxon>Panacibacter</taxon>
    </lineage>
</organism>
<gene>
    <name evidence="2" type="ORF">FRZ67_21435</name>
</gene>
<name>A0A5B8VF66_9BACT</name>
<dbReference type="Proteomes" id="UP000321533">
    <property type="component" value="Chromosome"/>
</dbReference>
<protein>
    <recommendedName>
        <fullName evidence="1">PRTase-CE domain-containing protein</fullName>
    </recommendedName>
</protein>